<dbReference type="PROSITE" id="PS50893">
    <property type="entry name" value="ABC_TRANSPORTER_2"/>
    <property type="match status" value="1"/>
</dbReference>
<dbReference type="CDD" id="cd03230">
    <property type="entry name" value="ABC_DR_subfamily_A"/>
    <property type="match status" value="1"/>
</dbReference>
<accession>A0A518H0D8</accession>
<dbReference type="GO" id="GO:0005524">
    <property type="term" value="F:ATP binding"/>
    <property type="evidence" value="ECO:0007669"/>
    <property type="project" value="UniProtKB-KW"/>
</dbReference>
<evidence type="ECO:0000256" key="3">
    <source>
        <dbReference type="ARBA" id="ARBA00022840"/>
    </source>
</evidence>
<evidence type="ECO:0000256" key="1">
    <source>
        <dbReference type="ARBA" id="ARBA00022448"/>
    </source>
</evidence>
<organism evidence="6 7">
    <name type="scientific">Tautonia plasticadhaerens</name>
    <dbReference type="NCBI Taxonomy" id="2527974"/>
    <lineage>
        <taxon>Bacteria</taxon>
        <taxon>Pseudomonadati</taxon>
        <taxon>Planctomycetota</taxon>
        <taxon>Planctomycetia</taxon>
        <taxon>Isosphaerales</taxon>
        <taxon>Isosphaeraceae</taxon>
        <taxon>Tautonia</taxon>
    </lineage>
</organism>
<dbReference type="OrthoDB" id="9795548at2"/>
<dbReference type="Gene3D" id="3.40.50.300">
    <property type="entry name" value="P-loop containing nucleotide triphosphate hydrolases"/>
    <property type="match status" value="1"/>
</dbReference>
<dbReference type="AlphaFoldDB" id="A0A518H0D8"/>
<dbReference type="InterPro" id="IPR017871">
    <property type="entry name" value="ABC_transporter-like_CS"/>
</dbReference>
<protein>
    <submittedName>
        <fullName evidence="6">Daunorubicin/doxorubicin resistance ATP-binding protein DrrA</fullName>
        <ecNumber evidence="6">3.6.3.-</ecNumber>
    </submittedName>
</protein>
<sequence>MIELIGVTKAFGRKRAVDGLDLAVRPGELFAFLGPNGAGKTTTIKMICGLLSPSGGIVRIGGFPASSREARQLIAYVPDQPYLYEKLTGREFLRFVVEMYGLERRRASAKIEELVDVFEMGDYVDELCENYSHGMKQRVVFASALVHEPRVLIVDEPLVGLDPRSGRIVKDLFLSQARSGVAVLMSTHLLSIAEELADTIGIIDRGKMLMTGSLAEIRERSQMHGPLEDLFLKLTGGDRPRPSASRNGSATAEIDTEPIELGDRQP</sequence>
<keyword evidence="7" id="KW-1185">Reference proteome</keyword>
<name>A0A518H0D8_9BACT</name>
<dbReference type="SUPFAM" id="SSF52540">
    <property type="entry name" value="P-loop containing nucleoside triphosphate hydrolases"/>
    <property type="match status" value="1"/>
</dbReference>
<evidence type="ECO:0000313" key="6">
    <source>
        <dbReference type="EMBL" id="QDV34307.1"/>
    </source>
</evidence>
<dbReference type="RefSeq" id="WP_145269115.1">
    <property type="nucleotide sequence ID" value="NZ_CP036426.1"/>
</dbReference>
<gene>
    <name evidence="6" type="primary">drrA_2</name>
    <name evidence="6" type="ORF">ElP_21920</name>
</gene>
<proteinExistence type="predicted"/>
<dbReference type="InterPro" id="IPR003593">
    <property type="entry name" value="AAA+_ATPase"/>
</dbReference>
<evidence type="ECO:0000313" key="7">
    <source>
        <dbReference type="Proteomes" id="UP000317835"/>
    </source>
</evidence>
<dbReference type="InterPro" id="IPR003439">
    <property type="entry name" value="ABC_transporter-like_ATP-bd"/>
</dbReference>
<dbReference type="PROSITE" id="PS00211">
    <property type="entry name" value="ABC_TRANSPORTER_1"/>
    <property type="match status" value="1"/>
</dbReference>
<dbReference type="GO" id="GO:0016887">
    <property type="term" value="F:ATP hydrolysis activity"/>
    <property type="evidence" value="ECO:0007669"/>
    <property type="project" value="InterPro"/>
</dbReference>
<keyword evidence="6" id="KW-0378">Hydrolase</keyword>
<dbReference type="EMBL" id="CP036426">
    <property type="protein sequence ID" value="QDV34307.1"/>
    <property type="molecule type" value="Genomic_DNA"/>
</dbReference>
<evidence type="ECO:0000259" key="5">
    <source>
        <dbReference type="PROSITE" id="PS50893"/>
    </source>
</evidence>
<dbReference type="KEGG" id="tpla:ElP_21920"/>
<dbReference type="EC" id="3.6.3.-" evidence="6"/>
<dbReference type="SMART" id="SM00382">
    <property type="entry name" value="AAA"/>
    <property type="match status" value="1"/>
</dbReference>
<dbReference type="Pfam" id="PF00005">
    <property type="entry name" value="ABC_tran"/>
    <property type="match status" value="1"/>
</dbReference>
<keyword evidence="2" id="KW-0547">Nucleotide-binding</keyword>
<dbReference type="Proteomes" id="UP000317835">
    <property type="component" value="Chromosome"/>
</dbReference>
<reference evidence="6 7" key="1">
    <citation type="submission" date="2019-02" db="EMBL/GenBank/DDBJ databases">
        <title>Deep-cultivation of Planctomycetes and their phenomic and genomic characterization uncovers novel biology.</title>
        <authorList>
            <person name="Wiegand S."/>
            <person name="Jogler M."/>
            <person name="Boedeker C."/>
            <person name="Pinto D."/>
            <person name="Vollmers J."/>
            <person name="Rivas-Marin E."/>
            <person name="Kohn T."/>
            <person name="Peeters S.H."/>
            <person name="Heuer A."/>
            <person name="Rast P."/>
            <person name="Oberbeckmann S."/>
            <person name="Bunk B."/>
            <person name="Jeske O."/>
            <person name="Meyerdierks A."/>
            <person name="Storesund J.E."/>
            <person name="Kallscheuer N."/>
            <person name="Luecker S."/>
            <person name="Lage O.M."/>
            <person name="Pohl T."/>
            <person name="Merkel B.J."/>
            <person name="Hornburger P."/>
            <person name="Mueller R.-W."/>
            <person name="Bruemmer F."/>
            <person name="Labrenz M."/>
            <person name="Spormann A.M."/>
            <person name="Op den Camp H."/>
            <person name="Overmann J."/>
            <person name="Amann R."/>
            <person name="Jetten M.S.M."/>
            <person name="Mascher T."/>
            <person name="Medema M.H."/>
            <person name="Devos D.P."/>
            <person name="Kaster A.-K."/>
            <person name="Ovreas L."/>
            <person name="Rohde M."/>
            <person name="Galperin M.Y."/>
            <person name="Jogler C."/>
        </authorList>
    </citation>
    <scope>NUCLEOTIDE SEQUENCE [LARGE SCALE GENOMIC DNA]</scope>
    <source>
        <strain evidence="6 7">ElP</strain>
    </source>
</reference>
<keyword evidence="3 6" id="KW-0067">ATP-binding</keyword>
<dbReference type="PANTHER" id="PTHR42939">
    <property type="entry name" value="ABC TRANSPORTER ATP-BINDING PROTEIN ALBC-RELATED"/>
    <property type="match status" value="1"/>
</dbReference>
<feature type="region of interest" description="Disordered" evidence="4">
    <location>
        <begin position="234"/>
        <end position="266"/>
    </location>
</feature>
<evidence type="ECO:0000256" key="2">
    <source>
        <dbReference type="ARBA" id="ARBA00022741"/>
    </source>
</evidence>
<dbReference type="PANTHER" id="PTHR42939:SF1">
    <property type="entry name" value="ABC TRANSPORTER ATP-BINDING PROTEIN ALBC-RELATED"/>
    <property type="match status" value="1"/>
</dbReference>
<keyword evidence="1" id="KW-0813">Transport</keyword>
<feature type="domain" description="ABC transporter" evidence="5">
    <location>
        <begin position="2"/>
        <end position="230"/>
    </location>
</feature>
<evidence type="ECO:0000256" key="4">
    <source>
        <dbReference type="SAM" id="MobiDB-lite"/>
    </source>
</evidence>
<dbReference type="InterPro" id="IPR051782">
    <property type="entry name" value="ABC_Transporter_VariousFunc"/>
</dbReference>
<dbReference type="InterPro" id="IPR027417">
    <property type="entry name" value="P-loop_NTPase"/>
</dbReference>